<sequence>MTREDVEKLDKNATVYINDLLELLEVYNKYMEKVNQIYSSFKEVKIVPSTSSII</sequence>
<evidence type="ECO:0000313" key="1">
    <source>
        <dbReference type="EMBL" id="QXJ28586.1"/>
    </source>
</evidence>
<dbReference type="AlphaFoldDB" id="A0A8F5BNV0"/>
<reference evidence="1" key="1">
    <citation type="journal article" date="2021" name="Environ. Microbiol.">
        <title>New insights into the diversity and evolution of the archaeal mobilome from three complete genomes of Saccharolobus shibatae.</title>
        <authorList>
            <person name="Medvedeva S."/>
            <person name="Brandt D."/>
            <person name="Cvirkaite-Krupovic V."/>
            <person name="Liu Y."/>
            <person name="Severinov K."/>
            <person name="Ishino S."/>
            <person name="Ishino Y."/>
            <person name="Prangishvili D."/>
            <person name="Kalinowski J."/>
            <person name="Krupovic M."/>
        </authorList>
    </citation>
    <scope>NUCLEOTIDE SEQUENCE</scope>
    <source>
        <strain evidence="1">B12</strain>
    </source>
</reference>
<organism evidence="1 2">
    <name type="scientific">Saccharolobus shibatae (strain ATCC 51178 / DSM 5389 / JCM 8931 / NBRC 15437 / B12)</name>
    <name type="common">Sulfolobus shibatae</name>
    <dbReference type="NCBI Taxonomy" id="523848"/>
    <lineage>
        <taxon>Archaea</taxon>
        <taxon>Thermoproteota</taxon>
        <taxon>Thermoprotei</taxon>
        <taxon>Sulfolobales</taxon>
        <taxon>Sulfolobaceae</taxon>
        <taxon>Saccharolobus</taxon>
    </lineage>
</organism>
<dbReference type="KEGG" id="sshi:J5U23_01455"/>
<evidence type="ECO:0000313" key="2">
    <source>
        <dbReference type="Proteomes" id="UP000694018"/>
    </source>
</evidence>
<proteinExistence type="predicted"/>
<accession>A0A8F5BNV0</accession>
<dbReference type="EMBL" id="CP077717">
    <property type="protein sequence ID" value="QXJ28586.1"/>
    <property type="molecule type" value="Genomic_DNA"/>
</dbReference>
<name>A0A8F5BNV0_SACSH</name>
<gene>
    <name evidence="1" type="ORF">J5U23_01455</name>
</gene>
<dbReference type="Proteomes" id="UP000694018">
    <property type="component" value="Chromosome"/>
</dbReference>
<protein>
    <submittedName>
        <fullName evidence="1">Uncharacterized protein</fullName>
    </submittedName>
</protein>